<accession>A0A1G9A803</accession>
<dbReference type="AlphaFoldDB" id="A0A1G9A803"/>
<name>A0A1G9A803_9PROT</name>
<keyword evidence="2" id="KW-1185">Reference proteome</keyword>
<protein>
    <recommendedName>
        <fullName evidence="3">CobQ/CobB/MinD/ParA nucleotide binding domain-containing protein</fullName>
    </recommendedName>
</protein>
<evidence type="ECO:0008006" key="3">
    <source>
        <dbReference type="Google" id="ProtNLM"/>
    </source>
</evidence>
<dbReference type="RefSeq" id="WP_091470100.1">
    <property type="nucleotide sequence ID" value="NZ_FNFX01000001.1"/>
</dbReference>
<evidence type="ECO:0000313" key="2">
    <source>
        <dbReference type="Proteomes" id="UP000198629"/>
    </source>
</evidence>
<gene>
    <name evidence="1" type="ORF">SAMN05192566_0741</name>
</gene>
<proteinExistence type="predicted"/>
<sequence length="252" mass="28103">MSNSKIVIPQRKKVFLILTDEGSATKSTIADLIISGYRNAGKTIAKFDGDIQHQTTFKKYGDGTDNPITGCVPFDIETDNQIILNSIGIDADAILIDLPARAVEITQNLFSDIETFYKAYEQFNCELNVVIPVVSDKSIISVNNIYNTVSSIDFEDTVRMLLIKNVGYMKFRNNLFEVNSLYEQAMKSITNKGNLVIVEHDIKTVYDSKGILEIQLKSADINTVINSKQDITTQVILGSIKNDIKQLHAKIS</sequence>
<reference evidence="2" key="1">
    <citation type="submission" date="2016-10" db="EMBL/GenBank/DDBJ databases">
        <authorList>
            <person name="Varghese N."/>
            <person name="Submissions S."/>
        </authorList>
    </citation>
    <scope>NUCLEOTIDE SEQUENCE [LARGE SCALE GENOMIC DNA]</scope>
    <source>
        <strain evidence="2">CBMB127</strain>
    </source>
</reference>
<dbReference type="Proteomes" id="UP000198629">
    <property type="component" value="Unassembled WGS sequence"/>
</dbReference>
<organism evidence="1 2">
    <name type="scientific">Methylophilus rhizosphaerae</name>
    <dbReference type="NCBI Taxonomy" id="492660"/>
    <lineage>
        <taxon>Bacteria</taxon>
        <taxon>Pseudomonadati</taxon>
        <taxon>Pseudomonadota</taxon>
        <taxon>Betaproteobacteria</taxon>
        <taxon>Nitrosomonadales</taxon>
        <taxon>Methylophilaceae</taxon>
        <taxon>Methylophilus</taxon>
    </lineage>
</organism>
<evidence type="ECO:0000313" key="1">
    <source>
        <dbReference type="EMBL" id="SDK23512.1"/>
    </source>
</evidence>
<dbReference type="EMBL" id="FNFX01000001">
    <property type="protein sequence ID" value="SDK23512.1"/>
    <property type="molecule type" value="Genomic_DNA"/>
</dbReference>
<dbReference type="STRING" id="492660.SAMN05192566_0741"/>